<gene>
    <name evidence="1" type="ORF">FQN60_018801</name>
</gene>
<proteinExistence type="predicted"/>
<keyword evidence="2" id="KW-1185">Reference proteome</keyword>
<dbReference type="EMBL" id="VOFY01001854">
    <property type="protein sequence ID" value="KAA8577837.1"/>
    <property type="molecule type" value="Genomic_DNA"/>
</dbReference>
<comment type="caution">
    <text evidence="1">The sequence shown here is derived from an EMBL/GenBank/DDBJ whole genome shotgun (WGS) entry which is preliminary data.</text>
</comment>
<accession>A0A5J5C826</accession>
<evidence type="ECO:0000313" key="1">
    <source>
        <dbReference type="EMBL" id="KAA8577837.1"/>
    </source>
</evidence>
<evidence type="ECO:0000313" key="2">
    <source>
        <dbReference type="Proteomes" id="UP000327493"/>
    </source>
</evidence>
<sequence>MFYGVPVCPMSMLMNRWGHHTVVPETRGQEAQHLISMAKFKDVIGPDGQPGYHHVVALAYAELFHHAFVTQRQSREIIPLWEKLTDRDEAADKLGKGVFKTSNSHAHTPGGDSVKRACSSQSLTLSLSRVVLGQGAGAAQSHQISRLVEAIMLELCRRNHQGKAIAGVRINR</sequence>
<dbReference type="Proteomes" id="UP000327493">
    <property type="component" value="Unassembled WGS sequence"/>
</dbReference>
<name>A0A5J5C826_9PERO</name>
<organism evidence="1 2">
    <name type="scientific">Etheostoma spectabile</name>
    <name type="common">orangethroat darter</name>
    <dbReference type="NCBI Taxonomy" id="54343"/>
    <lineage>
        <taxon>Eukaryota</taxon>
        <taxon>Metazoa</taxon>
        <taxon>Chordata</taxon>
        <taxon>Craniata</taxon>
        <taxon>Vertebrata</taxon>
        <taxon>Euteleostomi</taxon>
        <taxon>Actinopterygii</taxon>
        <taxon>Neopterygii</taxon>
        <taxon>Teleostei</taxon>
        <taxon>Neoteleostei</taxon>
        <taxon>Acanthomorphata</taxon>
        <taxon>Eupercaria</taxon>
        <taxon>Perciformes</taxon>
        <taxon>Percoidei</taxon>
        <taxon>Percidae</taxon>
        <taxon>Etheostomatinae</taxon>
        <taxon>Etheostoma</taxon>
    </lineage>
</organism>
<reference evidence="1 2" key="1">
    <citation type="submission" date="2019-08" db="EMBL/GenBank/DDBJ databases">
        <title>A chromosome-level genome assembly, high-density linkage maps, and genome scans reveal the genomic architecture of hybrid incompatibilities underlying speciation via character displacement in darters (Percidae: Etheostominae).</title>
        <authorList>
            <person name="Moran R.L."/>
            <person name="Catchen J.M."/>
            <person name="Fuller R.C."/>
        </authorList>
    </citation>
    <scope>NUCLEOTIDE SEQUENCE [LARGE SCALE GENOMIC DNA]</scope>
    <source>
        <strain evidence="1">EspeVRDwgs_2016</strain>
        <tissue evidence="1">Muscle</tissue>
    </source>
</reference>
<protein>
    <submittedName>
        <fullName evidence="1">Uncharacterized protein</fullName>
    </submittedName>
</protein>
<dbReference type="AlphaFoldDB" id="A0A5J5C826"/>